<dbReference type="GeneID" id="77801200"/>
<dbReference type="Pfam" id="PF08613">
    <property type="entry name" value="Cyclin"/>
    <property type="match status" value="1"/>
</dbReference>
<organism evidence="2 3">
    <name type="scientific">Puccinia triticina</name>
    <dbReference type="NCBI Taxonomy" id="208348"/>
    <lineage>
        <taxon>Eukaryota</taxon>
        <taxon>Fungi</taxon>
        <taxon>Dikarya</taxon>
        <taxon>Basidiomycota</taxon>
        <taxon>Pucciniomycotina</taxon>
        <taxon>Pucciniomycetes</taxon>
        <taxon>Pucciniales</taxon>
        <taxon>Pucciniaceae</taxon>
        <taxon>Puccinia</taxon>
    </lineage>
</organism>
<dbReference type="SUPFAM" id="SSF47954">
    <property type="entry name" value="Cyclin-like"/>
    <property type="match status" value="1"/>
</dbReference>
<dbReference type="EMBL" id="CP110430">
    <property type="protein sequence ID" value="WAQ88738.1"/>
    <property type="molecule type" value="Genomic_DNA"/>
</dbReference>
<name>A0ABY7CWL5_9BASI</name>
<keyword evidence="3" id="KW-1185">Reference proteome</keyword>
<dbReference type="CDD" id="cd20557">
    <property type="entry name" value="CYCLIN_ScPCL1-like"/>
    <property type="match status" value="1"/>
</dbReference>
<feature type="region of interest" description="Disordered" evidence="1">
    <location>
        <begin position="415"/>
        <end position="449"/>
    </location>
</feature>
<evidence type="ECO:0000313" key="3">
    <source>
        <dbReference type="Proteomes" id="UP001164743"/>
    </source>
</evidence>
<protein>
    <recommendedName>
        <fullName evidence="4">Cyclin N-terminal domain-containing protein</fullName>
    </recommendedName>
</protein>
<feature type="compositionally biased region" description="Low complexity" evidence="1">
    <location>
        <begin position="631"/>
        <end position="643"/>
    </location>
</feature>
<dbReference type="Proteomes" id="UP001164743">
    <property type="component" value="Chromosome 10A"/>
</dbReference>
<evidence type="ECO:0000313" key="2">
    <source>
        <dbReference type="EMBL" id="WAQ88738.1"/>
    </source>
</evidence>
<accession>A0ABY7CWL5</accession>
<feature type="compositionally biased region" description="Pro residues" evidence="1">
    <location>
        <begin position="644"/>
        <end position="665"/>
    </location>
</feature>
<evidence type="ECO:0000256" key="1">
    <source>
        <dbReference type="SAM" id="MobiDB-lite"/>
    </source>
</evidence>
<dbReference type="InterPro" id="IPR036915">
    <property type="entry name" value="Cyclin-like_sf"/>
</dbReference>
<proteinExistence type="predicted"/>
<feature type="compositionally biased region" description="Pro residues" evidence="1">
    <location>
        <begin position="416"/>
        <end position="429"/>
    </location>
</feature>
<reference evidence="2" key="1">
    <citation type="submission" date="2022-10" db="EMBL/GenBank/DDBJ databases">
        <title>Puccinia triticina Genome sequencing and assembly.</title>
        <authorList>
            <person name="Li C."/>
        </authorList>
    </citation>
    <scope>NUCLEOTIDE SEQUENCE</scope>
    <source>
        <strain evidence="2">Pt15</strain>
    </source>
</reference>
<dbReference type="PANTHER" id="PTHR15615:SF27">
    <property type="entry name" value="PHO85 CYCLIN CLG1"/>
    <property type="match status" value="1"/>
</dbReference>
<dbReference type="PANTHER" id="PTHR15615">
    <property type="match status" value="1"/>
</dbReference>
<dbReference type="RefSeq" id="XP_053024293.1">
    <property type="nucleotide sequence ID" value="XM_053160305.1"/>
</dbReference>
<feature type="region of interest" description="Disordered" evidence="1">
    <location>
        <begin position="624"/>
        <end position="679"/>
    </location>
</feature>
<dbReference type="InterPro" id="IPR013922">
    <property type="entry name" value="Cyclin_PHO80-like"/>
</dbReference>
<gene>
    <name evidence="2" type="ORF">PtA15_10A157</name>
</gene>
<sequence length="710" mass="75007">MRLARLAVCDVPRGSSLLLGGGQGLEMGGLWLCGRGVGVTGAVTVLGGPSRARAVGVVNSSFLHEPAAQSSILLARPSLALVQLQRPDSPSLFFSERIHPAQPTAELLKFSMSITGHHDRPHRQSLAGSTIQLPPIYGPIGFRRSPLPSFAALPPIIPGLVTGAQPPSTSSSSFPRKSSLADFQLPLSARHHHQLPSPIHSSYFCSPPYSSPMLSPHPALVCASHPAAAYVSSNPPKRSKAALATEDWDHPSFARPPHRAVPEPSLLAKTADFWRPAAPGSPMDLSTDIHGSLSAKDLQAQPICDEPLVPNVYPVPPPPPYEQSAAPLSDLAADIVWERCYFPKPRAASTAPAAAAGVAPWDSAFSWSTSYGFHSSPTSHMAPSLVNPTCWPGGPSTTPGFGVIGAEAKARRFHRPYPPASSVSPPPPSDVSSHSPHPHGRKPSLGQAGKVEVKPAFRRWTRQVLESTLLSPQVLILALFYVDQLAGVDVFGDLNGKMSLAPYKMLLAALVVANKTLDDHSYRNSTFANVSSMTNAEVNAIEVCLLKALKFDVVPTTVQWTGWLKEVIGAGERSGLLMPPELVGPPSPISPHLPSPALFAGGFDGFPSLPNHLLHGSIFDQAPTPDFQWHPSSTPINTSSSPALPAPAPTHSPPPSNTIPAPAPPQAVSSALIQASGPSRVSHPLDRLIYVSTRFDLGSASTSADGVSRQ</sequence>
<dbReference type="Gene3D" id="1.10.472.10">
    <property type="entry name" value="Cyclin-like"/>
    <property type="match status" value="1"/>
</dbReference>
<evidence type="ECO:0008006" key="4">
    <source>
        <dbReference type="Google" id="ProtNLM"/>
    </source>
</evidence>